<sequence length="351" mass="39223">MGNSRLSQLPAPAAIEETDFEGIFARKKAALTALCPESIRETVAQTLELESEPLTIDLQQQAYQELLVRNRINEAVKANLLAYAQGSDLDHIAAQYGLSRKTIRAADPDANPPVAAEYETDDAFRARVQAHPEKYAAGPRTAYEAHAIDAHPQITHARAVRRAAGTVEVYIKTQSGTPDETILTAAREYLSAETRRPLCDNVQVTAAQPKDAAVEYSAEYHPAANIQAERQTACEALDNLWRQNAHIGASVALSKIIGALDTPGVKKNHTAQPRRRHRMRQRRIHPNHVHARARINEQHRPREQQPPATRTGKADRTRNCRRLPPTRPRIFTLSRLRKKHRHGRGLGLCRN</sequence>
<gene>
    <name evidence="4" type="ORF">E8M63_02225</name>
    <name evidence="3" type="ORF">ESCNG_10225</name>
</gene>
<evidence type="ECO:0000313" key="4">
    <source>
        <dbReference type="EMBL" id="TJX06836.1"/>
    </source>
</evidence>
<dbReference type="AlphaFoldDB" id="A0AAX2TSJ5"/>
<reference evidence="3 5" key="1">
    <citation type="submission" date="2016-09" db="EMBL/GenBank/DDBJ databases">
        <authorList>
            <person name="Kumanski S."/>
            <person name="Beatrice B."/>
        </authorList>
    </citation>
    <scope>NUCLEOTIDE SEQUENCE [LARGE SCALE GENOMIC DNA]</scope>
    <source>
        <strain evidence="3">Mankind</strain>
    </source>
</reference>
<feature type="region of interest" description="Disordered" evidence="1">
    <location>
        <begin position="263"/>
        <end position="328"/>
    </location>
</feature>
<dbReference type="PANTHER" id="PTHR35862:SF1">
    <property type="entry name" value="FELS-2 PROPHAGE PROTEIN"/>
    <property type="match status" value="1"/>
</dbReference>
<evidence type="ECO:0000313" key="5">
    <source>
        <dbReference type="Proteomes" id="UP000182484"/>
    </source>
</evidence>
<proteinExistence type="predicted"/>
<evidence type="ECO:0000256" key="1">
    <source>
        <dbReference type="SAM" id="MobiDB-lite"/>
    </source>
</evidence>
<feature type="compositionally biased region" description="Basic and acidic residues" evidence="1">
    <location>
        <begin position="294"/>
        <end position="303"/>
    </location>
</feature>
<dbReference type="Pfam" id="PF26078">
    <property type="entry name" value="Baseplate_J_M"/>
    <property type="match status" value="1"/>
</dbReference>
<dbReference type="RefSeq" id="WP_003691212.1">
    <property type="nucleotide sequence ID" value="NZ_AP023069.1"/>
</dbReference>
<dbReference type="PANTHER" id="PTHR35862">
    <property type="entry name" value="FELS-2 PROPHAGE PROTEIN"/>
    <property type="match status" value="1"/>
</dbReference>
<feature type="domain" description="Baseplate J-like central" evidence="2">
    <location>
        <begin position="137"/>
        <end position="206"/>
    </location>
</feature>
<comment type="caution">
    <text evidence="4">The sequence shown here is derived from an EMBL/GenBank/DDBJ whole genome shotgun (WGS) entry which is preliminary data.</text>
</comment>
<dbReference type="Proteomes" id="UP000182484">
    <property type="component" value="Unassembled WGS sequence"/>
</dbReference>
<accession>A0AAX2TSJ5</accession>
<evidence type="ECO:0000259" key="2">
    <source>
        <dbReference type="Pfam" id="PF26078"/>
    </source>
</evidence>
<dbReference type="GeneID" id="66753073"/>
<evidence type="ECO:0000313" key="6">
    <source>
        <dbReference type="Proteomes" id="UP000307092"/>
    </source>
</evidence>
<dbReference type="EMBL" id="SUQX01000002">
    <property type="protein sequence ID" value="TJX06836.1"/>
    <property type="molecule type" value="Genomic_DNA"/>
</dbReference>
<organism evidence="4 6">
    <name type="scientific">Neisseria gonorrhoeae</name>
    <dbReference type="NCBI Taxonomy" id="485"/>
    <lineage>
        <taxon>Bacteria</taxon>
        <taxon>Pseudomonadati</taxon>
        <taxon>Pseudomonadota</taxon>
        <taxon>Betaproteobacteria</taxon>
        <taxon>Neisseriales</taxon>
        <taxon>Neisseriaceae</taxon>
        <taxon>Neisseria</taxon>
    </lineage>
</organism>
<feature type="compositionally biased region" description="Basic residues" evidence="1">
    <location>
        <begin position="266"/>
        <end position="293"/>
    </location>
</feature>
<dbReference type="InterPro" id="IPR052726">
    <property type="entry name" value="Phage_Baseplate_Hub"/>
</dbReference>
<evidence type="ECO:0000313" key="3">
    <source>
        <dbReference type="EMBL" id="SCW07928.1"/>
    </source>
</evidence>
<protein>
    <submittedName>
        <fullName evidence="3 4">Baseplate protein</fullName>
    </submittedName>
</protein>
<dbReference type="EMBL" id="FMTB01000001">
    <property type="protein sequence ID" value="SCW07928.1"/>
    <property type="molecule type" value="Genomic_DNA"/>
</dbReference>
<dbReference type="InterPro" id="IPR058531">
    <property type="entry name" value="Baseplate_J_M"/>
</dbReference>
<dbReference type="Proteomes" id="UP000307092">
    <property type="component" value="Unassembled WGS sequence"/>
</dbReference>
<reference evidence="4 6" key="2">
    <citation type="submission" date="2019-04" db="EMBL/GenBank/DDBJ databases">
        <title>The CDC panel for molecular diagnostics of ciprofloxacin resistance and its use for research and clinical development.</title>
        <authorList>
            <person name="Liu H."/>
            <person name="Tang K."/>
            <person name="Pham C."/>
            <person name="Schmerer M."/>
        </authorList>
    </citation>
    <scope>NUCLEOTIDE SEQUENCE [LARGE SCALE GENOMIC DNA]</scope>
    <source>
        <strain evidence="4 6">LRRBGS_0742</strain>
    </source>
</reference>
<name>A0AAX2TSJ5_NEIGO</name>